<dbReference type="InterPro" id="IPR036394">
    <property type="entry name" value="Ribosomal_uL22_sf"/>
</dbReference>
<reference evidence="6 7" key="1">
    <citation type="submission" date="2020-06" db="EMBL/GenBank/DDBJ databases">
        <title>Transcriptomic and genomic resources for Thalictrum thalictroides and T. hernandezii: Facilitating candidate gene discovery in an emerging model plant lineage.</title>
        <authorList>
            <person name="Arias T."/>
            <person name="Riano-Pachon D.M."/>
            <person name="Di Stilio V.S."/>
        </authorList>
    </citation>
    <scope>NUCLEOTIDE SEQUENCE [LARGE SCALE GENOMIC DNA]</scope>
    <source>
        <strain evidence="7">cv. WT478/WT964</strain>
        <tissue evidence="6">Leaves</tissue>
    </source>
</reference>
<organism evidence="6 7">
    <name type="scientific">Thalictrum thalictroides</name>
    <name type="common">Rue-anemone</name>
    <name type="synonym">Anemone thalictroides</name>
    <dbReference type="NCBI Taxonomy" id="46969"/>
    <lineage>
        <taxon>Eukaryota</taxon>
        <taxon>Viridiplantae</taxon>
        <taxon>Streptophyta</taxon>
        <taxon>Embryophyta</taxon>
        <taxon>Tracheophyta</taxon>
        <taxon>Spermatophyta</taxon>
        <taxon>Magnoliopsida</taxon>
        <taxon>Ranunculales</taxon>
        <taxon>Ranunculaceae</taxon>
        <taxon>Thalictroideae</taxon>
        <taxon>Thalictrum</taxon>
    </lineage>
</organism>
<comment type="similarity">
    <text evidence="1 4">Belongs to the universal ribosomal protein uL22 family.</text>
</comment>
<dbReference type="PANTHER" id="PTHR11593:SF10">
    <property type="entry name" value="60S RIBOSOMAL PROTEIN L17"/>
    <property type="match status" value="1"/>
</dbReference>
<dbReference type="CDD" id="cd00336">
    <property type="entry name" value="Ribosomal_L22"/>
    <property type="match status" value="1"/>
</dbReference>
<dbReference type="OrthoDB" id="10254664at2759"/>
<comment type="caution">
    <text evidence="6">The sequence shown here is derived from an EMBL/GenBank/DDBJ whole genome shotgun (WGS) entry which is preliminary data.</text>
</comment>
<protein>
    <submittedName>
        <fullName evidence="6">60S ribosomal protein L17</fullName>
    </submittedName>
</protein>
<evidence type="ECO:0000256" key="5">
    <source>
        <dbReference type="SAM" id="MobiDB-lite"/>
    </source>
</evidence>
<feature type="compositionally biased region" description="Basic and acidic residues" evidence="5">
    <location>
        <begin position="174"/>
        <end position="185"/>
    </location>
</feature>
<dbReference type="Pfam" id="PF00237">
    <property type="entry name" value="Ribosomal_L22"/>
    <property type="match status" value="1"/>
</dbReference>
<dbReference type="PROSITE" id="PS00464">
    <property type="entry name" value="RIBOSOMAL_L22"/>
    <property type="match status" value="1"/>
</dbReference>
<sequence>MVKYSKEPDNPTKSCKARGSDLRCHFKCLLDSVKVLETERISLLYDFFQNTRETAHSIRKMSLVKAKRYLEDVLAHKQAIPFRRFCRGVGRTAQVKDRHPNGQGRWPVKSAKFVLDLLKNAESNADVKGLDVDALYVSHIQVNQAQKQRRRTYRAHGRINPYMSSPCHIELTLSEKEEPVKKEAETQLTQSRPKKTLRSGASS</sequence>
<dbReference type="SUPFAM" id="SSF54843">
    <property type="entry name" value="Ribosomal protein L22"/>
    <property type="match status" value="1"/>
</dbReference>
<dbReference type="InterPro" id="IPR005721">
    <property type="entry name" value="Ribosomal_uL22_euk/arc"/>
</dbReference>
<evidence type="ECO:0000256" key="2">
    <source>
        <dbReference type="ARBA" id="ARBA00022980"/>
    </source>
</evidence>
<dbReference type="Proteomes" id="UP000554482">
    <property type="component" value="Unassembled WGS sequence"/>
</dbReference>
<gene>
    <name evidence="6" type="ORF">FRX31_004754</name>
</gene>
<keyword evidence="2 4" id="KW-0689">Ribosomal protein</keyword>
<evidence type="ECO:0000256" key="4">
    <source>
        <dbReference type="RuleBase" id="RU004005"/>
    </source>
</evidence>
<keyword evidence="3 4" id="KW-0687">Ribonucleoprotein</keyword>
<dbReference type="AlphaFoldDB" id="A0A7J6X9K1"/>
<evidence type="ECO:0000313" key="6">
    <source>
        <dbReference type="EMBL" id="KAF5205657.1"/>
    </source>
</evidence>
<evidence type="ECO:0000256" key="1">
    <source>
        <dbReference type="ARBA" id="ARBA00009451"/>
    </source>
</evidence>
<dbReference type="EMBL" id="JABWDY010003790">
    <property type="protein sequence ID" value="KAF5205657.1"/>
    <property type="molecule type" value="Genomic_DNA"/>
</dbReference>
<dbReference type="GO" id="GO:0002181">
    <property type="term" value="P:cytoplasmic translation"/>
    <property type="evidence" value="ECO:0007669"/>
    <property type="project" value="TreeGrafter"/>
</dbReference>
<accession>A0A7J6X9K1</accession>
<dbReference type="InterPro" id="IPR018260">
    <property type="entry name" value="Ribosomal_uL22_CS"/>
</dbReference>
<evidence type="ECO:0000313" key="7">
    <source>
        <dbReference type="Proteomes" id="UP000554482"/>
    </source>
</evidence>
<keyword evidence="7" id="KW-1185">Reference proteome</keyword>
<dbReference type="NCBIfam" id="TIGR01038">
    <property type="entry name" value="uL22_arch_euk"/>
    <property type="match status" value="1"/>
</dbReference>
<feature type="region of interest" description="Disordered" evidence="5">
    <location>
        <begin position="174"/>
        <end position="203"/>
    </location>
</feature>
<dbReference type="PANTHER" id="PTHR11593">
    <property type="entry name" value="60S RIBOSOMAL PROTEIN L17"/>
    <property type="match status" value="1"/>
</dbReference>
<evidence type="ECO:0000256" key="3">
    <source>
        <dbReference type="ARBA" id="ARBA00023274"/>
    </source>
</evidence>
<proteinExistence type="inferred from homology"/>
<name>A0A7J6X9K1_THATH</name>
<dbReference type="GO" id="GO:0022625">
    <property type="term" value="C:cytosolic large ribosomal subunit"/>
    <property type="evidence" value="ECO:0007669"/>
    <property type="project" value="TreeGrafter"/>
</dbReference>
<dbReference type="Gene3D" id="3.90.470.10">
    <property type="entry name" value="Ribosomal protein L22/L17"/>
    <property type="match status" value="2"/>
</dbReference>
<dbReference type="FunFam" id="3.90.470.10:FF:000005">
    <property type="entry name" value="60S ribosomal protein L17"/>
    <property type="match status" value="1"/>
</dbReference>
<dbReference type="GO" id="GO:0003735">
    <property type="term" value="F:structural constituent of ribosome"/>
    <property type="evidence" value="ECO:0007669"/>
    <property type="project" value="InterPro"/>
</dbReference>
<dbReference type="InterPro" id="IPR001063">
    <property type="entry name" value="Ribosomal_uL22"/>
</dbReference>